<comment type="caution">
    <text evidence="1">The sequence shown here is derived from an EMBL/GenBank/DDBJ whole genome shotgun (WGS) entry which is preliminary data.</text>
</comment>
<reference evidence="1 3" key="1">
    <citation type="submission" date="2017-12" db="EMBL/GenBank/DDBJ databases">
        <title>Draft genome sequence of Ralstonia pickettii 52.</title>
        <authorList>
            <person name="Zheng B."/>
        </authorList>
    </citation>
    <scope>NUCLEOTIDE SEQUENCE [LARGE SCALE GENOMIC DNA]</scope>
    <source>
        <strain evidence="1 3">52</strain>
    </source>
</reference>
<dbReference type="Proteomes" id="UP000234456">
    <property type="component" value="Unassembled WGS sequence"/>
</dbReference>
<evidence type="ECO:0000313" key="3">
    <source>
        <dbReference type="Proteomes" id="UP000234456"/>
    </source>
</evidence>
<name>A0A2N4TK93_RALPI</name>
<dbReference type="EMBL" id="PKQE01000008">
    <property type="protein sequence ID" value="PLC40091.1"/>
    <property type="molecule type" value="Genomic_DNA"/>
</dbReference>
<gene>
    <name evidence="2" type="ORF">C0Q88_00485</name>
    <name evidence="1" type="ORF">C0Q88_24065</name>
</gene>
<protein>
    <submittedName>
        <fullName evidence="1">Uncharacterized protein</fullName>
    </submittedName>
</protein>
<evidence type="ECO:0000313" key="2">
    <source>
        <dbReference type="EMBL" id="PLC43254.1"/>
    </source>
</evidence>
<sequence length="145" mass="16480">MQPLQRFALEKHSGPYEQWPMRTRVIVDGVPHPTLAIPGYELLRQYQTDLGFVLITNYDCPFEEAVSITLVAPDLSRAISTGTIGAAYYTFWLDEVEWIDANHFRVTCEDAVGDWLVTLRARHIPVLSPAVFIKRRVAPPVERAV</sequence>
<dbReference type="OrthoDB" id="8925993at2"/>
<accession>A0A2N4TK93</accession>
<proteinExistence type="predicted"/>
<dbReference type="AlphaFoldDB" id="A0A2N4TK93"/>
<evidence type="ECO:0000313" key="1">
    <source>
        <dbReference type="EMBL" id="PLC40091.1"/>
    </source>
</evidence>
<dbReference type="EMBL" id="PKQE01000001">
    <property type="protein sequence ID" value="PLC43254.1"/>
    <property type="molecule type" value="Genomic_DNA"/>
</dbReference>
<organism evidence="1 3">
    <name type="scientific">Ralstonia pickettii</name>
    <name type="common">Burkholderia pickettii</name>
    <dbReference type="NCBI Taxonomy" id="329"/>
    <lineage>
        <taxon>Bacteria</taxon>
        <taxon>Pseudomonadati</taxon>
        <taxon>Pseudomonadota</taxon>
        <taxon>Betaproteobacteria</taxon>
        <taxon>Burkholderiales</taxon>
        <taxon>Burkholderiaceae</taxon>
        <taxon>Ralstonia</taxon>
    </lineage>
</organism>